<comment type="caution">
    <text evidence="1">The sequence shown here is derived from an EMBL/GenBank/DDBJ whole genome shotgun (WGS) entry which is preliminary data.</text>
</comment>
<name>A0A918B7J7_9ACTN</name>
<dbReference type="Gene3D" id="1.10.10.10">
    <property type="entry name" value="Winged helix-like DNA-binding domain superfamily/Winged helix DNA-binding domain"/>
    <property type="match status" value="1"/>
</dbReference>
<evidence type="ECO:0000313" key="2">
    <source>
        <dbReference type="Proteomes" id="UP000620156"/>
    </source>
</evidence>
<organism evidence="1 2">
    <name type="scientific">Streptomyces ruber</name>
    <dbReference type="NCBI Taxonomy" id="83378"/>
    <lineage>
        <taxon>Bacteria</taxon>
        <taxon>Bacillati</taxon>
        <taxon>Actinomycetota</taxon>
        <taxon>Actinomycetes</taxon>
        <taxon>Kitasatosporales</taxon>
        <taxon>Streptomycetaceae</taxon>
        <taxon>Streptomyces</taxon>
    </lineage>
</organism>
<reference evidence="1" key="1">
    <citation type="journal article" date="2014" name="Int. J. Syst. Evol. Microbiol.">
        <title>Complete genome sequence of Corynebacterium casei LMG S-19264T (=DSM 44701T), isolated from a smear-ripened cheese.</title>
        <authorList>
            <consortium name="US DOE Joint Genome Institute (JGI-PGF)"/>
            <person name="Walter F."/>
            <person name="Albersmeier A."/>
            <person name="Kalinowski J."/>
            <person name="Ruckert C."/>
        </authorList>
    </citation>
    <scope>NUCLEOTIDE SEQUENCE</scope>
    <source>
        <strain evidence="1">JCM 3131</strain>
    </source>
</reference>
<dbReference type="SUPFAM" id="SSF46785">
    <property type="entry name" value="Winged helix' DNA-binding domain"/>
    <property type="match status" value="1"/>
</dbReference>
<dbReference type="InterPro" id="IPR036388">
    <property type="entry name" value="WH-like_DNA-bd_sf"/>
</dbReference>
<accession>A0A918B7J7</accession>
<proteinExistence type="predicted"/>
<reference evidence="1" key="2">
    <citation type="submission" date="2020-09" db="EMBL/GenBank/DDBJ databases">
        <authorList>
            <person name="Sun Q."/>
            <person name="Ohkuma M."/>
        </authorList>
    </citation>
    <scope>NUCLEOTIDE SEQUENCE</scope>
    <source>
        <strain evidence="1">JCM 3131</strain>
    </source>
</reference>
<dbReference type="AlphaFoldDB" id="A0A918B7J7"/>
<sequence>MTTRPTATDPTDGFDDLVHAPNRLRICALLDTAGEAEFGTVQKQLGLSASVPSKHAGALIAAGYAEQGKAVRTTRQRV</sequence>
<dbReference type="EMBL" id="BMQK01000001">
    <property type="protein sequence ID" value="GGQ41111.1"/>
    <property type="molecule type" value="Genomic_DNA"/>
</dbReference>
<gene>
    <name evidence="1" type="ORF">GCM10010145_06610</name>
</gene>
<dbReference type="RefSeq" id="WP_308429764.1">
    <property type="nucleotide sequence ID" value="NZ_BMQK01000001.1"/>
</dbReference>
<evidence type="ECO:0008006" key="3">
    <source>
        <dbReference type="Google" id="ProtNLM"/>
    </source>
</evidence>
<dbReference type="Proteomes" id="UP000620156">
    <property type="component" value="Unassembled WGS sequence"/>
</dbReference>
<protein>
    <recommendedName>
        <fullName evidence="3">Transcriptional regulator</fullName>
    </recommendedName>
</protein>
<keyword evidence="2" id="KW-1185">Reference proteome</keyword>
<evidence type="ECO:0000313" key="1">
    <source>
        <dbReference type="EMBL" id="GGQ41111.1"/>
    </source>
</evidence>
<dbReference type="InterPro" id="IPR036390">
    <property type="entry name" value="WH_DNA-bd_sf"/>
</dbReference>